<dbReference type="PANTHER" id="PTHR24287:SF1">
    <property type="entry name" value="P450, PUTATIVE (EUROFUNG)-RELATED"/>
    <property type="match status" value="1"/>
</dbReference>
<evidence type="ECO:0000313" key="10">
    <source>
        <dbReference type="Proteomes" id="UP001161017"/>
    </source>
</evidence>
<comment type="similarity">
    <text evidence="2">Belongs to the cytochrome P450 family.</text>
</comment>
<protein>
    <recommendedName>
        <fullName evidence="11">Cytochrome P450</fullName>
    </recommendedName>
</protein>
<evidence type="ECO:0000256" key="7">
    <source>
        <dbReference type="ARBA" id="ARBA00023033"/>
    </source>
</evidence>
<evidence type="ECO:0000256" key="2">
    <source>
        <dbReference type="ARBA" id="ARBA00010617"/>
    </source>
</evidence>
<keyword evidence="8" id="KW-0812">Transmembrane</keyword>
<proteinExistence type="inferred from homology"/>
<gene>
    <name evidence="9" type="ORF">OHK93_000846</name>
</gene>
<evidence type="ECO:0000256" key="6">
    <source>
        <dbReference type="ARBA" id="ARBA00023004"/>
    </source>
</evidence>
<evidence type="ECO:0000256" key="3">
    <source>
        <dbReference type="ARBA" id="ARBA00022617"/>
    </source>
</evidence>
<dbReference type="Proteomes" id="UP001161017">
    <property type="component" value="Unassembled WGS sequence"/>
</dbReference>
<evidence type="ECO:0000256" key="4">
    <source>
        <dbReference type="ARBA" id="ARBA00022723"/>
    </source>
</evidence>
<name>A0AA43QQE7_9LECA</name>
<keyword evidence="5" id="KW-0560">Oxidoreductase</keyword>
<organism evidence="9 10">
    <name type="scientific">Ramalina farinacea</name>
    <dbReference type="NCBI Taxonomy" id="258253"/>
    <lineage>
        <taxon>Eukaryota</taxon>
        <taxon>Fungi</taxon>
        <taxon>Dikarya</taxon>
        <taxon>Ascomycota</taxon>
        <taxon>Pezizomycotina</taxon>
        <taxon>Lecanoromycetes</taxon>
        <taxon>OSLEUM clade</taxon>
        <taxon>Lecanoromycetidae</taxon>
        <taxon>Lecanorales</taxon>
        <taxon>Lecanorineae</taxon>
        <taxon>Ramalinaceae</taxon>
        <taxon>Ramalina</taxon>
    </lineage>
</organism>
<dbReference type="PANTHER" id="PTHR24287">
    <property type="entry name" value="P450, PUTATIVE (EUROFUNG)-RELATED"/>
    <property type="match status" value="1"/>
</dbReference>
<dbReference type="InterPro" id="IPR047146">
    <property type="entry name" value="Cyt_P450_E_CYP52_fungi"/>
</dbReference>
<keyword evidence="7" id="KW-0503">Monooxygenase</keyword>
<comment type="cofactor">
    <cofactor evidence="1">
        <name>heme</name>
        <dbReference type="ChEBI" id="CHEBI:30413"/>
    </cofactor>
</comment>
<dbReference type="AlphaFoldDB" id="A0AA43QQE7"/>
<evidence type="ECO:0008006" key="11">
    <source>
        <dbReference type="Google" id="ProtNLM"/>
    </source>
</evidence>
<sequence length="124" mass="14639">MPTQTYGTLYDEDRLNLRLVFLTLAVAGFLYRWLNRKIQSRADEAYATEHGCKPMRVVFPYEWPWALDLLYRQYQMNKTQRLLAAQTPFFDELGPNIEMRLFGDVGYLTFDPKNIEAIVSTNFE</sequence>
<keyword evidence="3" id="KW-0349">Heme</keyword>
<dbReference type="GO" id="GO:0046872">
    <property type="term" value="F:metal ion binding"/>
    <property type="evidence" value="ECO:0007669"/>
    <property type="project" value="UniProtKB-KW"/>
</dbReference>
<dbReference type="EMBL" id="JAPUFD010000010">
    <property type="protein sequence ID" value="MDI1489649.1"/>
    <property type="molecule type" value="Genomic_DNA"/>
</dbReference>
<keyword evidence="6" id="KW-0408">Iron</keyword>
<evidence type="ECO:0000313" key="9">
    <source>
        <dbReference type="EMBL" id="MDI1489649.1"/>
    </source>
</evidence>
<evidence type="ECO:0000256" key="8">
    <source>
        <dbReference type="SAM" id="Phobius"/>
    </source>
</evidence>
<keyword evidence="8" id="KW-1133">Transmembrane helix</keyword>
<evidence type="ECO:0000256" key="1">
    <source>
        <dbReference type="ARBA" id="ARBA00001971"/>
    </source>
</evidence>
<keyword evidence="4" id="KW-0479">Metal-binding</keyword>
<evidence type="ECO:0000256" key="5">
    <source>
        <dbReference type="ARBA" id="ARBA00023002"/>
    </source>
</evidence>
<reference evidence="9" key="1">
    <citation type="journal article" date="2023" name="Genome Biol. Evol.">
        <title>First Whole Genome Sequence and Flow Cytometry Genome Size Data for the Lichen-Forming Fungus Ramalina farinacea (Ascomycota).</title>
        <authorList>
            <person name="Llewellyn T."/>
            <person name="Mian S."/>
            <person name="Hill R."/>
            <person name="Leitch I.J."/>
            <person name="Gaya E."/>
        </authorList>
    </citation>
    <scope>NUCLEOTIDE SEQUENCE</scope>
    <source>
        <strain evidence="9">LIQ254RAFAR</strain>
    </source>
</reference>
<dbReference type="GO" id="GO:0004497">
    <property type="term" value="F:monooxygenase activity"/>
    <property type="evidence" value="ECO:0007669"/>
    <property type="project" value="UniProtKB-KW"/>
</dbReference>
<feature type="non-terminal residue" evidence="9">
    <location>
        <position position="124"/>
    </location>
</feature>
<feature type="transmembrane region" description="Helical" evidence="8">
    <location>
        <begin position="15"/>
        <end position="34"/>
    </location>
</feature>
<accession>A0AA43QQE7</accession>
<keyword evidence="10" id="KW-1185">Reference proteome</keyword>
<comment type="caution">
    <text evidence="9">The sequence shown here is derived from an EMBL/GenBank/DDBJ whole genome shotgun (WGS) entry which is preliminary data.</text>
</comment>
<keyword evidence="8" id="KW-0472">Membrane</keyword>